<protein>
    <submittedName>
        <fullName evidence="4">Superoxide dismutase [Cu-Zn]</fullName>
    </submittedName>
</protein>
<evidence type="ECO:0000313" key="3">
    <source>
        <dbReference type="EMBL" id="KAF4659784.1"/>
    </source>
</evidence>
<dbReference type="PRINTS" id="PR00068">
    <property type="entry name" value="CUZNDISMTASE"/>
</dbReference>
<name>A0A7J6LYE6_PEROL</name>
<feature type="chain" id="PRO_5033594047" evidence="1">
    <location>
        <begin position="23"/>
        <end position="261"/>
    </location>
</feature>
<dbReference type="AlphaFoldDB" id="A0A7J6LYE6"/>
<dbReference type="GO" id="GO:0006801">
    <property type="term" value="P:superoxide metabolic process"/>
    <property type="evidence" value="ECO:0007669"/>
    <property type="project" value="InterPro"/>
</dbReference>
<dbReference type="InterPro" id="IPR036423">
    <property type="entry name" value="SOD-like_Cu/Zn_dom_sf"/>
</dbReference>
<dbReference type="OrthoDB" id="427596at2759"/>
<dbReference type="PANTHER" id="PTHR10003">
    <property type="entry name" value="SUPEROXIDE DISMUTASE CU-ZN -RELATED"/>
    <property type="match status" value="1"/>
</dbReference>
<comment type="caution">
    <text evidence="4">The sequence shown here is derived from an EMBL/GenBank/DDBJ whole genome shotgun (WGS) entry which is preliminary data.</text>
</comment>
<dbReference type="Gene3D" id="2.60.40.200">
    <property type="entry name" value="Superoxide dismutase, copper/zinc binding domain"/>
    <property type="match status" value="1"/>
</dbReference>
<dbReference type="EMBL" id="JABANN010000263">
    <property type="protein sequence ID" value="KAF4664313.1"/>
    <property type="molecule type" value="Genomic_DNA"/>
</dbReference>
<dbReference type="InterPro" id="IPR001424">
    <property type="entry name" value="SOD_Cu_Zn_dom"/>
</dbReference>
<dbReference type="EMBL" id="JABAHT010000256">
    <property type="protein sequence ID" value="KAF4659784.1"/>
    <property type="molecule type" value="Genomic_DNA"/>
</dbReference>
<evidence type="ECO:0000256" key="1">
    <source>
        <dbReference type="SAM" id="SignalP"/>
    </source>
</evidence>
<feature type="domain" description="Superoxide dismutase copper/zinc binding" evidence="2">
    <location>
        <begin position="125"/>
        <end position="252"/>
    </location>
</feature>
<dbReference type="Proteomes" id="UP000570595">
    <property type="component" value="Unassembled WGS sequence"/>
</dbReference>
<organism evidence="4 6">
    <name type="scientific">Perkinsus olseni</name>
    <name type="common">Perkinsus atlanticus</name>
    <dbReference type="NCBI Taxonomy" id="32597"/>
    <lineage>
        <taxon>Eukaryota</taxon>
        <taxon>Sar</taxon>
        <taxon>Alveolata</taxon>
        <taxon>Perkinsozoa</taxon>
        <taxon>Perkinsea</taxon>
        <taxon>Perkinsida</taxon>
        <taxon>Perkinsidae</taxon>
        <taxon>Perkinsus</taxon>
    </lineage>
</organism>
<accession>A0A7J6LYE6</accession>
<gene>
    <name evidence="4" type="primary">SOD1_2</name>
    <name evidence="3" type="synonym">SOD1_1</name>
    <name evidence="4" type="ORF">FOL46_004306</name>
    <name evidence="3" type="ORF">FOZ61_004504</name>
</gene>
<feature type="signal peptide" evidence="1">
    <location>
        <begin position="1"/>
        <end position="22"/>
    </location>
</feature>
<proteinExistence type="predicted"/>
<evidence type="ECO:0000313" key="4">
    <source>
        <dbReference type="EMBL" id="KAF4664313.1"/>
    </source>
</evidence>
<keyword evidence="1" id="KW-0732">Signal</keyword>
<dbReference type="InterPro" id="IPR024134">
    <property type="entry name" value="SOD_Cu/Zn_/chaperone"/>
</dbReference>
<sequence>MLFTSNVAYAAAILSALTLSSACANACHNVCLWIGGCGDAGSHCQNYLPPPHACEDLYIEKTNVDGGATICSARSGQCSSTKHPLKCLDISPFDPETPPKYPLKAKSVLEPHDSGSPRRGARIARGTFHYTQHGPQNTTITYEITGLDPHSSHAIYVHETARFTPNGCNSAGWHYNPYQYQHGGPDDDIRHLGTLGNAVADASGVAKGSLTSKIIKLEGAFSVLHRSTMVHAYPDDFRNERSSGARLACGKILPERGKIAE</sequence>
<evidence type="ECO:0000259" key="2">
    <source>
        <dbReference type="Pfam" id="PF00080"/>
    </source>
</evidence>
<reference evidence="5 6" key="1">
    <citation type="submission" date="2020-04" db="EMBL/GenBank/DDBJ databases">
        <title>Perkinsus olseni comparative genomics.</title>
        <authorList>
            <person name="Bogema D.R."/>
        </authorList>
    </citation>
    <scope>NUCLEOTIDE SEQUENCE [LARGE SCALE GENOMIC DNA]</scope>
    <source>
        <strain evidence="3">ATCC PRA-179</strain>
        <strain evidence="4">ATCC PRA-31</strain>
    </source>
</reference>
<evidence type="ECO:0000313" key="5">
    <source>
        <dbReference type="Proteomes" id="UP000570595"/>
    </source>
</evidence>
<dbReference type="SUPFAM" id="SSF49329">
    <property type="entry name" value="Cu,Zn superoxide dismutase-like"/>
    <property type="match status" value="1"/>
</dbReference>
<dbReference type="Pfam" id="PF00080">
    <property type="entry name" value="Sod_Cu"/>
    <property type="match status" value="1"/>
</dbReference>
<dbReference type="GO" id="GO:0005507">
    <property type="term" value="F:copper ion binding"/>
    <property type="evidence" value="ECO:0007669"/>
    <property type="project" value="InterPro"/>
</dbReference>
<evidence type="ECO:0000313" key="6">
    <source>
        <dbReference type="Proteomes" id="UP000572268"/>
    </source>
</evidence>
<dbReference type="Proteomes" id="UP000572268">
    <property type="component" value="Unassembled WGS sequence"/>
</dbReference>